<organism evidence="1">
    <name type="scientific">marine sediment metagenome</name>
    <dbReference type="NCBI Taxonomy" id="412755"/>
    <lineage>
        <taxon>unclassified sequences</taxon>
        <taxon>metagenomes</taxon>
        <taxon>ecological metagenomes</taxon>
    </lineage>
</organism>
<reference evidence="1" key="1">
    <citation type="journal article" date="2015" name="Nature">
        <title>Complex archaea that bridge the gap between prokaryotes and eukaryotes.</title>
        <authorList>
            <person name="Spang A."/>
            <person name="Saw J.H."/>
            <person name="Jorgensen S.L."/>
            <person name="Zaremba-Niedzwiedzka K."/>
            <person name="Martijn J."/>
            <person name="Lind A.E."/>
            <person name="van Eijk R."/>
            <person name="Schleper C."/>
            <person name="Guy L."/>
            <person name="Ettema T.J."/>
        </authorList>
    </citation>
    <scope>NUCLEOTIDE SEQUENCE</scope>
</reference>
<sequence>MPVPNTTTFTLQNVIDELGTAANSLQQCFIDSVYDNFDPAYRGDLNNLLCFRNYDKLKGIELRKDTTRNTACGGASNGTYYIDIGKSWFIAENLYTNEARTIKASASWYATATTARNWNGSSFTQTLPCL</sequence>
<name>A0A0F9M5Y1_9ZZZZ</name>
<gene>
    <name evidence="1" type="ORF">LCGC14_1114230</name>
</gene>
<proteinExistence type="predicted"/>
<protein>
    <submittedName>
        <fullName evidence="1">Uncharacterized protein</fullName>
    </submittedName>
</protein>
<comment type="caution">
    <text evidence="1">The sequence shown here is derived from an EMBL/GenBank/DDBJ whole genome shotgun (WGS) entry which is preliminary data.</text>
</comment>
<dbReference type="EMBL" id="LAZR01005107">
    <property type="protein sequence ID" value="KKN02785.1"/>
    <property type="molecule type" value="Genomic_DNA"/>
</dbReference>
<accession>A0A0F9M5Y1</accession>
<dbReference type="AlphaFoldDB" id="A0A0F9M5Y1"/>
<evidence type="ECO:0000313" key="1">
    <source>
        <dbReference type="EMBL" id="KKN02785.1"/>
    </source>
</evidence>